<dbReference type="STRING" id="1714016.BA724_05850"/>
<feature type="domain" description="Serine aminopeptidase S33" evidence="1">
    <location>
        <begin position="23"/>
        <end position="254"/>
    </location>
</feature>
<dbReference type="RefSeq" id="WP_069938419.1">
    <property type="nucleotide sequence ID" value="NZ_MAMP01000021.1"/>
</dbReference>
<organism evidence="2 3">
    <name type="scientific">Domibacillus iocasae</name>
    <dbReference type="NCBI Taxonomy" id="1714016"/>
    <lineage>
        <taxon>Bacteria</taxon>
        <taxon>Bacillati</taxon>
        <taxon>Bacillota</taxon>
        <taxon>Bacilli</taxon>
        <taxon>Bacillales</taxon>
        <taxon>Bacillaceae</taxon>
        <taxon>Domibacillus</taxon>
    </lineage>
</organism>
<keyword evidence="3" id="KW-1185">Reference proteome</keyword>
<dbReference type="Proteomes" id="UP000095658">
    <property type="component" value="Unassembled WGS sequence"/>
</dbReference>
<gene>
    <name evidence="2" type="ORF">BA724_05850</name>
</gene>
<name>A0A1E7DNX8_9BACI</name>
<dbReference type="PANTHER" id="PTHR11614">
    <property type="entry name" value="PHOSPHOLIPASE-RELATED"/>
    <property type="match status" value="1"/>
</dbReference>
<dbReference type="EMBL" id="MAMP01000021">
    <property type="protein sequence ID" value="OES44796.1"/>
    <property type="molecule type" value="Genomic_DNA"/>
</dbReference>
<dbReference type="InterPro" id="IPR051044">
    <property type="entry name" value="MAG_DAG_Lipase"/>
</dbReference>
<dbReference type="Pfam" id="PF12146">
    <property type="entry name" value="Hydrolase_4"/>
    <property type="match status" value="1"/>
</dbReference>
<dbReference type="InterPro" id="IPR000073">
    <property type="entry name" value="AB_hydrolase_1"/>
</dbReference>
<dbReference type="InterPro" id="IPR029058">
    <property type="entry name" value="AB_hydrolase_fold"/>
</dbReference>
<dbReference type="InterPro" id="IPR022742">
    <property type="entry name" value="Hydrolase_4"/>
</dbReference>
<dbReference type="OrthoDB" id="9806902at2"/>
<reference evidence="2 3" key="1">
    <citation type="submission" date="2016-06" db="EMBL/GenBank/DDBJ databases">
        <title>Domibacillus iocasae genome sequencing.</title>
        <authorList>
            <person name="Verma A."/>
            <person name="Pal Y."/>
            <person name="Ojha A.K."/>
            <person name="Krishnamurthi S."/>
        </authorList>
    </citation>
    <scope>NUCLEOTIDE SEQUENCE [LARGE SCALE GENOMIC DNA]</scope>
    <source>
        <strain evidence="2 3">DSM 29979</strain>
    </source>
</reference>
<dbReference type="AlphaFoldDB" id="A0A1E7DNX8"/>
<sequence length="274" mass="31298">MKKEIIIHSFDGTELYMQKNTPQNPHAVMVIVHGLGEHSGRYEYVTEKLNGYGYAVYRFDNRGHGKSGGARGYVEDASKFVHDAHEVVKAARHDYPKLPIFMLGHSMGGFIAASYGVQYKNTLAGQIFSGPVILELPAFDELKKLDMEKEALTRIPNGLAHLICRSPAVVQDYENDPYNLKEFTAKLLTAVFQEGVQHLLQKLPQYTYPCYILHGEDDQIVPADSGRYLYDHIASEDKSICVIPHLYHEILNEEKEKDELLQEIFEWIEERIQK</sequence>
<accession>A0A1E7DNX8</accession>
<evidence type="ECO:0000313" key="3">
    <source>
        <dbReference type="Proteomes" id="UP000095658"/>
    </source>
</evidence>
<dbReference type="Gene3D" id="3.40.50.1820">
    <property type="entry name" value="alpha/beta hydrolase"/>
    <property type="match status" value="1"/>
</dbReference>
<evidence type="ECO:0000313" key="2">
    <source>
        <dbReference type="EMBL" id="OES44796.1"/>
    </source>
</evidence>
<protein>
    <recommendedName>
        <fullName evidence="1">Serine aminopeptidase S33 domain-containing protein</fullName>
    </recommendedName>
</protein>
<dbReference type="SUPFAM" id="SSF53474">
    <property type="entry name" value="alpha/beta-Hydrolases"/>
    <property type="match status" value="1"/>
</dbReference>
<evidence type="ECO:0000259" key="1">
    <source>
        <dbReference type="Pfam" id="PF12146"/>
    </source>
</evidence>
<dbReference type="PRINTS" id="PR00111">
    <property type="entry name" value="ABHYDROLASE"/>
</dbReference>
<comment type="caution">
    <text evidence="2">The sequence shown here is derived from an EMBL/GenBank/DDBJ whole genome shotgun (WGS) entry which is preliminary data.</text>
</comment>
<proteinExistence type="predicted"/>